<dbReference type="eggNOG" id="arCOG00570">
    <property type="taxonomic scope" value="Archaea"/>
</dbReference>
<evidence type="ECO:0000313" key="1">
    <source>
        <dbReference type="EMBL" id="ABL88750.1"/>
    </source>
</evidence>
<gene>
    <name evidence="1" type="ordered locus">Pisl_1596</name>
</gene>
<evidence type="ECO:0008006" key="3">
    <source>
        <dbReference type="Google" id="ProtNLM"/>
    </source>
</evidence>
<dbReference type="OrthoDB" id="6062at2157"/>
<dbReference type="GeneID" id="4616444"/>
<proteinExistence type="predicted"/>
<dbReference type="SUPFAM" id="SSF51905">
    <property type="entry name" value="FAD/NAD(P)-binding domain"/>
    <property type="match status" value="1"/>
</dbReference>
<accession>A1RUW8</accession>
<reference evidence="1" key="1">
    <citation type="submission" date="2006-12" db="EMBL/GenBank/DDBJ databases">
        <title>Complete sequence of Pyrobaculum islandicum DSM 4184.</title>
        <authorList>
            <person name="Copeland A."/>
            <person name="Lucas S."/>
            <person name="Lapidus A."/>
            <person name="Barry K."/>
            <person name="Detter J.C."/>
            <person name="Glavina del Rio T."/>
            <person name="Dalin E."/>
            <person name="Tice H."/>
            <person name="Pitluck S."/>
            <person name="Meincke L."/>
            <person name="Brettin T."/>
            <person name="Bruce D."/>
            <person name="Han C."/>
            <person name="Tapia R."/>
            <person name="Gilna P."/>
            <person name="Schmutz J."/>
            <person name="Larimer F."/>
            <person name="Land M."/>
            <person name="Hauser L."/>
            <person name="Kyrpides N."/>
            <person name="Mikhailova N."/>
            <person name="Cozen A.E."/>
            <person name="Fitz-Gibbon S.T."/>
            <person name="House C.H."/>
            <person name="Saltikov C."/>
            <person name="Lowe T."/>
            <person name="Richardson P."/>
        </authorList>
    </citation>
    <scope>NUCLEOTIDE SEQUENCE [LARGE SCALE GENOMIC DNA]</scope>
    <source>
        <strain evidence="1">DSM 4184</strain>
    </source>
</reference>
<evidence type="ECO:0000313" key="2">
    <source>
        <dbReference type="Proteomes" id="UP000002595"/>
    </source>
</evidence>
<dbReference type="AlphaFoldDB" id="A1RUW8"/>
<dbReference type="InterPro" id="IPR050407">
    <property type="entry name" value="Geranylgeranyl_reductase"/>
</dbReference>
<dbReference type="InterPro" id="IPR036188">
    <property type="entry name" value="FAD/NAD-bd_sf"/>
</dbReference>
<dbReference type="EMBL" id="CP000504">
    <property type="protein sequence ID" value="ABL88750.1"/>
    <property type="molecule type" value="Genomic_DNA"/>
</dbReference>
<name>A1RUW8_PYRIL</name>
<protein>
    <recommendedName>
        <fullName evidence="3">Dehydrogenase (Flavoprotein)-like protein</fullName>
    </recommendedName>
</protein>
<dbReference type="PANTHER" id="PTHR42685:SF20">
    <property type="entry name" value="HYDROGENASE, PUTATIVE-RELATED"/>
    <property type="match status" value="1"/>
</dbReference>
<dbReference type="RefSeq" id="WP_011763325.1">
    <property type="nucleotide sequence ID" value="NC_008701.1"/>
</dbReference>
<sequence length="320" mass="36193">MKPVVKVVGLGPSGSAFLKTYSRAVGVELSRQYFKACGEAVPVETPLVDPEFVVDKVRRFKFYLWRKEVGEVTYLKPRWYIVNKKAWVESMRGENLAGETPEVLVKAGGPYQSIGEKIYVARAYIEGIKLEDETAYFIFPQDSIGFYWVFPHGGVYNIGAGFIGVSNPVPYIYEFIEKWLGGGRVIDIRAAPLTIVPQITLYDGESFRIGEAAGLIYPLTGEGIRPGIISAIELAKALGTRHPLRNYRRAVWRIIRQVEFQKRILRLAQRLLAKGRTPIEFIEDSILREFIEENLGAKTLFIALAKRPRQGIRLINALLR</sequence>
<dbReference type="HOGENOM" id="CLU_066799_0_0_2"/>
<dbReference type="PANTHER" id="PTHR42685">
    <property type="entry name" value="GERANYLGERANYL DIPHOSPHATE REDUCTASE"/>
    <property type="match status" value="1"/>
</dbReference>
<keyword evidence="2" id="KW-1185">Reference proteome</keyword>
<organism evidence="1 2">
    <name type="scientific">Pyrobaculum islandicum (strain DSM 4184 / JCM 9189 / GEO3)</name>
    <dbReference type="NCBI Taxonomy" id="384616"/>
    <lineage>
        <taxon>Archaea</taxon>
        <taxon>Thermoproteota</taxon>
        <taxon>Thermoprotei</taxon>
        <taxon>Thermoproteales</taxon>
        <taxon>Thermoproteaceae</taxon>
        <taxon>Pyrobaculum</taxon>
    </lineage>
</organism>
<dbReference type="STRING" id="384616.Pisl_1596"/>
<dbReference type="KEGG" id="pis:Pisl_1596"/>
<dbReference type="Gene3D" id="3.50.50.60">
    <property type="entry name" value="FAD/NAD(P)-binding domain"/>
    <property type="match status" value="1"/>
</dbReference>
<dbReference type="Proteomes" id="UP000002595">
    <property type="component" value="Chromosome"/>
</dbReference>